<dbReference type="Proteomes" id="UP000199777">
    <property type="component" value="Unassembled WGS sequence"/>
</dbReference>
<sequence length="57" mass="6356">MADLNIVQMVGNVGFPIAVTIYLLHKFEKRLEKLEQAIINLSETVVQVAKGEEENDG</sequence>
<keyword evidence="1" id="KW-1133">Transmembrane helix</keyword>
<keyword evidence="1" id="KW-0812">Transmembrane</keyword>
<name>A0ABY1KQZ2_9BACI</name>
<proteinExistence type="predicted"/>
<reference evidence="2 3" key="1">
    <citation type="submission" date="2017-01" db="EMBL/GenBank/DDBJ databases">
        <authorList>
            <person name="Varghese N."/>
            <person name="Submissions S."/>
        </authorList>
    </citation>
    <scope>NUCLEOTIDE SEQUENCE [LARGE SCALE GENOMIC DNA]</scope>
    <source>
        <strain evidence="2 3">DSM 22782</strain>
    </source>
</reference>
<keyword evidence="3" id="KW-1185">Reference proteome</keyword>
<evidence type="ECO:0000256" key="1">
    <source>
        <dbReference type="SAM" id="Phobius"/>
    </source>
</evidence>
<dbReference type="Pfam" id="PF12841">
    <property type="entry name" value="YvrJ"/>
    <property type="match status" value="1"/>
</dbReference>
<keyword evidence="1" id="KW-0472">Membrane</keyword>
<protein>
    <submittedName>
        <fullName evidence="2">YvrJ protein family protein</fullName>
    </submittedName>
</protein>
<dbReference type="EMBL" id="FTOK01000003">
    <property type="protein sequence ID" value="SIS66766.1"/>
    <property type="molecule type" value="Genomic_DNA"/>
</dbReference>
<evidence type="ECO:0000313" key="3">
    <source>
        <dbReference type="Proteomes" id="UP000199777"/>
    </source>
</evidence>
<dbReference type="InterPro" id="IPR024419">
    <property type="entry name" value="YvrJ"/>
</dbReference>
<gene>
    <name evidence="2" type="ORF">SAMN05421758_103278</name>
</gene>
<organism evidence="2 3">
    <name type="scientific">Salimicrobium salexigens</name>
    <dbReference type="NCBI Taxonomy" id="908941"/>
    <lineage>
        <taxon>Bacteria</taxon>
        <taxon>Bacillati</taxon>
        <taxon>Bacillota</taxon>
        <taxon>Bacilli</taxon>
        <taxon>Bacillales</taxon>
        <taxon>Bacillaceae</taxon>
        <taxon>Salimicrobium</taxon>
    </lineage>
</organism>
<accession>A0ABY1KQZ2</accession>
<comment type="caution">
    <text evidence="2">The sequence shown here is derived from an EMBL/GenBank/DDBJ whole genome shotgun (WGS) entry which is preliminary data.</text>
</comment>
<evidence type="ECO:0000313" key="2">
    <source>
        <dbReference type="EMBL" id="SIS66766.1"/>
    </source>
</evidence>
<dbReference type="RefSeq" id="WP_076570604.1">
    <property type="nucleotide sequence ID" value="NZ_FTOK01000003.1"/>
</dbReference>
<feature type="transmembrane region" description="Helical" evidence="1">
    <location>
        <begin position="6"/>
        <end position="24"/>
    </location>
</feature>